<sequence length="276" mass="30509">MDWVGIHADKSVWMNKHYTPGRQGRIDKIVIHHNAGVRMSTEDCWHTWQTRKASAHYQVEADGTIGQLVHDWDTAWHATGANSTGIGIEHANIAGAPSWGISEATVEAGAHLVAALCRAYNLGRPTWRVNVYPHQDFNSTACPGLLAGPLRERYMARAQAWYDHMTGAAPAPATTTPTTPTTTDTRQETTMRLIHTTTPWGADAWAEITEHAGADGLDQLGCAIEQKVWGAPHEVTWDEYDWHVRRAWERAARVANLSAEETAKRIAATIPNQPEA</sequence>
<dbReference type="InterPro" id="IPR002502">
    <property type="entry name" value="Amidase_domain"/>
</dbReference>
<evidence type="ECO:0000313" key="8">
    <source>
        <dbReference type="Proteomes" id="UP000018852"/>
    </source>
</evidence>
<proteinExistence type="predicted"/>
<keyword evidence="4" id="KW-0961">Cell wall biogenesis/degradation</keyword>
<evidence type="ECO:0000256" key="3">
    <source>
        <dbReference type="ARBA" id="ARBA00022801"/>
    </source>
</evidence>
<dbReference type="AlphaFoldDB" id="W1VAL1"/>
<evidence type="ECO:0000256" key="1">
    <source>
        <dbReference type="ARBA" id="ARBA00001561"/>
    </source>
</evidence>
<evidence type="ECO:0000256" key="2">
    <source>
        <dbReference type="ARBA" id="ARBA00011901"/>
    </source>
</evidence>
<dbReference type="PANTHER" id="PTHR30417:SF1">
    <property type="entry name" value="N-ACETYLMURAMOYL-L-ALANINE AMIDASE AMID"/>
    <property type="match status" value="1"/>
</dbReference>
<dbReference type="CDD" id="cd06583">
    <property type="entry name" value="PGRP"/>
    <property type="match status" value="1"/>
</dbReference>
<evidence type="ECO:0000256" key="4">
    <source>
        <dbReference type="ARBA" id="ARBA00023316"/>
    </source>
</evidence>
<dbReference type="Gene3D" id="3.40.80.10">
    <property type="entry name" value="Peptidoglycan recognition protein-like"/>
    <property type="match status" value="1"/>
</dbReference>
<evidence type="ECO:0000313" key="7">
    <source>
        <dbReference type="EMBL" id="ETJ03012.1"/>
    </source>
</evidence>
<name>W1VAL1_9ACTO</name>
<keyword evidence="3" id="KW-0378">Hydrolase</keyword>
<feature type="region of interest" description="Disordered" evidence="5">
    <location>
        <begin position="168"/>
        <end position="187"/>
    </location>
</feature>
<dbReference type="SMART" id="SM00644">
    <property type="entry name" value="Ami_2"/>
    <property type="match status" value="1"/>
</dbReference>
<reference evidence="7 8" key="1">
    <citation type="submission" date="2013-12" db="EMBL/GenBank/DDBJ databases">
        <title>A Varibaculum cambriense genome reconstructed from a premature infant gut community with otherwise low bacterial novelty that shifts toward anaerobic metabolism during the third week of life.</title>
        <authorList>
            <person name="Brown C.T."/>
            <person name="Sharon I."/>
            <person name="Thomas B.C."/>
            <person name="Castelle C.J."/>
            <person name="Morowitz M.J."/>
            <person name="Banfield J.F."/>
        </authorList>
    </citation>
    <scope>NUCLEOTIDE SEQUENCE [LARGE SCALE GENOMIC DNA]</scope>
    <source>
        <strain evidence="8">DORA_12</strain>
    </source>
</reference>
<accession>W1VAL1</accession>
<dbReference type="Proteomes" id="UP000018852">
    <property type="component" value="Unassembled WGS sequence"/>
</dbReference>
<feature type="domain" description="N-acetylmuramoyl-L-alanine amidase" evidence="6">
    <location>
        <begin position="15"/>
        <end position="144"/>
    </location>
</feature>
<dbReference type="PANTHER" id="PTHR30417">
    <property type="entry name" value="N-ACETYLMURAMOYL-L-ALANINE AMIDASE AMID"/>
    <property type="match status" value="1"/>
</dbReference>
<dbReference type="EMBL" id="AZLV01000903">
    <property type="protein sequence ID" value="ETJ03012.1"/>
    <property type="molecule type" value="Genomic_DNA"/>
</dbReference>
<dbReference type="SUPFAM" id="SSF55846">
    <property type="entry name" value="N-acetylmuramoyl-L-alanine amidase-like"/>
    <property type="match status" value="1"/>
</dbReference>
<organism evidence="7 8">
    <name type="scientific">Actinomyces urogenitalis DORA_12</name>
    <dbReference type="NCBI Taxonomy" id="1403939"/>
    <lineage>
        <taxon>Bacteria</taxon>
        <taxon>Bacillati</taxon>
        <taxon>Actinomycetota</taxon>
        <taxon>Actinomycetes</taxon>
        <taxon>Actinomycetales</taxon>
        <taxon>Actinomycetaceae</taxon>
        <taxon>Actinomyces</taxon>
    </lineage>
</organism>
<dbReference type="Pfam" id="PF01510">
    <property type="entry name" value="Amidase_2"/>
    <property type="match status" value="1"/>
</dbReference>
<dbReference type="EC" id="3.5.1.28" evidence="2"/>
<dbReference type="GO" id="GO:0009253">
    <property type="term" value="P:peptidoglycan catabolic process"/>
    <property type="evidence" value="ECO:0007669"/>
    <property type="project" value="InterPro"/>
</dbReference>
<dbReference type="GO" id="GO:0009254">
    <property type="term" value="P:peptidoglycan turnover"/>
    <property type="evidence" value="ECO:0007669"/>
    <property type="project" value="TreeGrafter"/>
</dbReference>
<evidence type="ECO:0000256" key="5">
    <source>
        <dbReference type="SAM" id="MobiDB-lite"/>
    </source>
</evidence>
<dbReference type="GO" id="GO:0071555">
    <property type="term" value="P:cell wall organization"/>
    <property type="evidence" value="ECO:0007669"/>
    <property type="project" value="UniProtKB-KW"/>
</dbReference>
<comment type="caution">
    <text evidence="7">The sequence shown here is derived from an EMBL/GenBank/DDBJ whole genome shotgun (WGS) entry which is preliminary data.</text>
</comment>
<protein>
    <recommendedName>
        <fullName evidence="2">N-acetylmuramoyl-L-alanine amidase</fullName>
        <ecNumber evidence="2">3.5.1.28</ecNumber>
    </recommendedName>
</protein>
<gene>
    <name evidence="7" type="ORF">Q605_AUC00903G0005</name>
</gene>
<comment type="catalytic activity">
    <reaction evidence="1">
        <text>Hydrolyzes the link between N-acetylmuramoyl residues and L-amino acid residues in certain cell-wall glycopeptides.</text>
        <dbReference type="EC" id="3.5.1.28"/>
    </reaction>
</comment>
<dbReference type="InterPro" id="IPR036505">
    <property type="entry name" value="Amidase/PGRP_sf"/>
</dbReference>
<dbReference type="GO" id="GO:0008745">
    <property type="term" value="F:N-acetylmuramoyl-L-alanine amidase activity"/>
    <property type="evidence" value="ECO:0007669"/>
    <property type="project" value="UniProtKB-EC"/>
</dbReference>
<evidence type="ECO:0000259" key="6">
    <source>
        <dbReference type="SMART" id="SM00644"/>
    </source>
</evidence>
<dbReference type="PATRIC" id="fig|1403939.3.peg.1385"/>
<dbReference type="InterPro" id="IPR051206">
    <property type="entry name" value="NAMLAA_amidase_2"/>
</dbReference>